<keyword evidence="2" id="KW-1185">Reference proteome</keyword>
<evidence type="ECO:0000313" key="2">
    <source>
        <dbReference type="Proteomes" id="UP000053477"/>
    </source>
</evidence>
<dbReference type="SUPFAM" id="SSF81383">
    <property type="entry name" value="F-box domain"/>
    <property type="match status" value="1"/>
</dbReference>
<dbReference type="STRING" id="27342.A0A0H2R008"/>
<sequence>MPADWRNLTLDVLKQIYSLCEDRDLPKCARTCKNWTGLALDRVWSELRPKDFIHLFAILAPLRPSQDQTDDALVRMEFTRRISQGDWERFLQHSSRVRSITESASNADFTMISEKALAEFLMTKPPTSPILPRCQSIVFGRNLNGDYPWCHFYTGLLHEGLREIIIFVPNISPQEIVPLLEEATWRSPNIASLTVDSGSTSFDADVNASLLSSTSKMLKLTRTTWPSCFLSAQLLSVLEALPDLQTVSILDDTYLEGSESDGTLPRTVEPGRFPQLTSLMLQCSLDELCRYLSHANGIAPGLLHLSIDIILKTRPVALQNTLVKIAAAFPTLTSLAITRREDLSIFDDDDESTRSPLHYQNLRPVTTMPHLQSFQLNFEGVVSLTNAELCSLLARCPSMKILKLNHEPMDLKQTMLTINVLPMIAKLCPQLEDLALYVNTDVDPLEPSSLFTFKNLKTIDLGLSILESKGVVARLLAQVLPRGCKLVSNPAFHLDAEDHFAYGDEDSDVRDERRNEWVQLSEWISIMLEVRQESCERALMKPEE</sequence>
<dbReference type="EMBL" id="KQ086363">
    <property type="protein sequence ID" value="KLO05100.1"/>
    <property type="molecule type" value="Genomic_DNA"/>
</dbReference>
<dbReference type="InterPro" id="IPR032675">
    <property type="entry name" value="LRR_dom_sf"/>
</dbReference>
<dbReference type="InParanoid" id="A0A0H2R008"/>
<accession>A0A0H2R008</accession>
<dbReference type="PANTHER" id="PTHR16134">
    <property type="entry name" value="F-BOX/TPR REPEAT PROTEIN POF3"/>
    <property type="match status" value="1"/>
</dbReference>
<gene>
    <name evidence="1" type="ORF">SCHPADRAFT_1003054</name>
</gene>
<dbReference type="Proteomes" id="UP000053477">
    <property type="component" value="Unassembled WGS sequence"/>
</dbReference>
<dbReference type="AlphaFoldDB" id="A0A0H2R008"/>
<name>A0A0H2R008_9AGAM</name>
<protein>
    <recommendedName>
        <fullName evidence="3">F-box domain-containing protein</fullName>
    </recommendedName>
</protein>
<evidence type="ECO:0000313" key="1">
    <source>
        <dbReference type="EMBL" id="KLO05100.1"/>
    </source>
</evidence>
<organism evidence="1 2">
    <name type="scientific">Schizopora paradoxa</name>
    <dbReference type="NCBI Taxonomy" id="27342"/>
    <lineage>
        <taxon>Eukaryota</taxon>
        <taxon>Fungi</taxon>
        <taxon>Dikarya</taxon>
        <taxon>Basidiomycota</taxon>
        <taxon>Agaricomycotina</taxon>
        <taxon>Agaricomycetes</taxon>
        <taxon>Hymenochaetales</taxon>
        <taxon>Schizoporaceae</taxon>
        <taxon>Schizopora</taxon>
    </lineage>
</organism>
<reference evidence="1 2" key="1">
    <citation type="submission" date="2015-04" db="EMBL/GenBank/DDBJ databases">
        <title>Complete genome sequence of Schizopora paradoxa KUC8140, a cosmopolitan wood degrader in East Asia.</title>
        <authorList>
            <consortium name="DOE Joint Genome Institute"/>
            <person name="Min B."/>
            <person name="Park H."/>
            <person name="Jang Y."/>
            <person name="Kim J.-J."/>
            <person name="Kim K.H."/>
            <person name="Pangilinan J."/>
            <person name="Lipzen A."/>
            <person name="Riley R."/>
            <person name="Grigoriev I.V."/>
            <person name="Spatafora J.W."/>
            <person name="Choi I.-G."/>
        </authorList>
    </citation>
    <scope>NUCLEOTIDE SEQUENCE [LARGE SCALE GENOMIC DNA]</scope>
    <source>
        <strain evidence="1 2">KUC8140</strain>
    </source>
</reference>
<evidence type="ECO:0008006" key="3">
    <source>
        <dbReference type="Google" id="ProtNLM"/>
    </source>
</evidence>
<proteinExistence type="predicted"/>
<dbReference type="Gene3D" id="3.80.10.10">
    <property type="entry name" value="Ribonuclease Inhibitor"/>
    <property type="match status" value="1"/>
</dbReference>
<dbReference type="InterPro" id="IPR036047">
    <property type="entry name" value="F-box-like_dom_sf"/>
</dbReference>
<dbReference type="SUPFAM" id="SSF52047">
    <property type="entry name" value="RNI-like"/>
    <property type="match status" value="1"/>
</dbReference>
<dbReference type="OrthoDB" id="2447803at2759"/>
<dbReference type="PANTHER" id="PTHR16134:SF119">
    <property type="entry name" value="AT02038P-RELATED"/>
    <property type="match status" value="1"/>
</dbReference>